<dbReference type="SUPFAM" id="SSF47672">
    <property type="entry name" value="Transferrin receptor-like dimerisation domain"/>
    <property type="match status" value="1"/>
</dbReference>
<feature type="domain" description="Transferrin receptor-like dimerisation" evidence="1">
    <location>
        <begin position="3"/>
        <end position="107"/>
    </location>
</feature>
<dbReference type="Proteomes" id="UP000093000">
    <property type="component" value="Unassembled WGS sequence"/>
</dbReference>
<dbReference type="InterPro" id="IPR039373">
    <property type="entry name" value="Peptidase_M28B"/>
</dbReference>
<reference evidence="2 3" key="1">
    <citation type="submission" date="2016-03" db="EMBL/GenBank/DDBJ databases">
        <title>Choanephora cucurbitarum.</title>
        <authorList>
            <person name="Min B."/>
            <person name="Park H."/>
            <person name="Park J.-H."/>
            <person name="Shin H.-D."/>
            <person name="Choi I.-G."/>
        </authorList>
    </citation>
    <scope>NUCLEOTIDE SEQUENCE [LARGE SCALE GENOMIC DNA]</scope>
    <source>
        <strain evidence="2 3">KUS-F28377</strain>
    </source>
</reference>
<evidence type="ECO:0000313" key="3">
    <source>
        <dbReference type="Proteomes" id="UP000093000"/>
    </source>
</evidence>
<protein>
    <recommendedName>
        <fullName evidence="1">Transferrin receptor-like dimerisation domain-containing protein</fullName>
    </recommendedName>
</protein>
<dbReference type="EMBL" id="LUGH01000877">
    <property type="protein sequence ID" value="OBZ82395.1"/>
    <property type="molecule type" value="Genomic_DNA"/>
</dbReference>
<dbReference type="Pfam" id="PF04253">
    <property type="entry name" value="TFR_dimer"/>
    <property type="match status" value="1"/>
</dbReference>
<dbReference type="STRING" id="101091.A0A1C7MZS6"/>
<comment type="caution">
    <text evidence="2">The sequence shown here is derived from an EMBL/GenBank/DDBJ whole genome shotgun (WGS) entry which is preliminary data.</text>
</comment>
<keyword evidence="3" id="KW-1185">Reference proteome</keyword>
<dbReference type="OrthoDB" id="5841748at2759"/>
<dbReference type="AlphaFoldDB" id="A0A1C7MZS6"/>
<dbReference type="PANTHER" id="PTHR10404:SF46">
    <property type="entry name" value="VACUOLAR PROTEIN SORTING-ASSOCIATED PROTEIN 70"/>
    <property type="match status" value="1"/>
</dbReference>
<sequence>MSDNFQTNMLKWANSSLLNKNYLHNLRKHIKTINERLIQLERTFIHVEGISPDRPWFGHVLYGPDLYTGSSVLFPGLSEAMEKDNATLALWAEERIVEAIHQAEKTLSRQ</sequence>
<dbReference type="Gene3D" id="1.20.930.40">
    <property type="entry name" value="Transferrin receptor-like, dimerisation domain"/>
    <property type="match status" value="1"/>
</dbReference>
<organism evidence="2 3">
    <name type="scientific">Choanephora cucurbitarum</name>
    <dbReference type="NCBI Taxonomy" id="101091"/>
    <lineage>
        <taxon>Eukaryota</taxon>
        <taxon>Fungi</taxon>
        <taxon>Fungi incertae sedis</taxon>
        <taxon>Mucoromycota</taxon>
        <taxon>Mucoromycotina</taxon>
        <taxon>Mucoromycetes</taxon>
        <taxon>Mucorales</taxon>
        <taxon>Mucorineae</taxon>
        <taxon>Choanephoraceae</taxon>
        <taxon>Choanephoroideae</taxon>
        <taxon>Choanephora</taxon>
    </lineage>
</organism>
<gene>
    <name evidence="2" type="ORF">A0J61_09555</name>
</gene>
<accession>A0A1C7MZS6</accession>
<proteinExistence type="predicted"/>
<evidence type="ECO:0000259" key="1">
    <source>
        <dbReference type="Pfam" id="PF04253"/>
    </source>
</evidence>
<dbReference type="InterPro" id="IPR036757">
    <property type="entry name" value="TFR-like_dimer_dom_sf"/>
</dbReference>
<evidence type="ECO:0000313" key="2">
    <source>
        <dbReference type="EMBL" id="OBZ82395.1"/>
    </source>
</evidence>
<name>A0A1C7MZS6_9FUNG</name>
<dbReference type="InParanoid" id="A0A1C7MZS6"/>
<dbReference type="PANTHER" id="PTHR10404">
    <property type="entry name" value="N-ACETYLATED-ALPHA-LINKED ACIDIC DIPEPTIDASE"/>
    <property type="match status" value="1"/>
</dbReference>
<dbReference type="InterPro" id="IPR007365">
    <property type="entry name" value="TFR-like_dimer_dom"/>
</dbReference>